<evidence type="ECO:0000313" key="5">
    <source>
        <dbReference type="EMBL" id="MDO9714107.1"/>
    </source>
</evidence>
<dbReference type="EMBL" id="JAUTWS010000166">
    <property type="protein sequence ID" value="MDO9714107.1"/>
    <property type="molecule type" value="Genomic_DNA"/>
</dbReference>
<feature type="domain" description="3-hydroxyisobutyrate dehydrogenase-like NAD-binding" evidence="4">
    <location>
        <begin position="163"/>
        <end position="283"/>
    </location>
</feature>
<dbReference type="PANTHER" id="PTHR22981">
    <property type="entry name" value="3-HYDROXYISOBUTYRATE DEHYDROGENASE-RELATED"/>
    <property type="match status" value="1"/>
</dbReference>
<accession>A0ABT9ED14</accession>
<organism evidence="5 6">
    <name type="scientific">Paracraurococcus lichenis</name>
    <dbReference type="NCBI Taxonomy" id="3064888"/>
    <lineage>
        <taxon>Bacteria</taxon>
        <taxon>Pseudomonadati</taxon>
        <taxon>Pseudomonadota</taxon>
        <taxon>Alphaproteobacteria</taxon>
        <taxon>Acetobacterales</taxon>
        <taxon>Roseomonadaceae</taxon>
        <taxon>Paracraurococcus</taxon>
    </lineage>
</organism>
<reference evidence="5 6" key="1">
    <citation type="submission" date="2023-08" db="EMBL/GenBank/DDBJ databases">
        <title>The draft genome sequence of Paracraurococcus sp. LOR1-02.</title>
        <authorList>
            <person name="Kingkaew E."/>
            <person name="Tanasupawat S."/>
        </authorList>
    </citation>
    <scope>NUCLEOTIDE SEQUENCE [LARGE SCALE GENOMIC DNA]</scope>
    <source>
        <strain evidence="5 6">LOR1-02</strain>
    </source>
</reference>
<dbReference type="Pfam" id="PF03446">
    <property type="entry name" value="NAD_binding_2"/>
    <property type="match status" value="1"/>
</dbReference>
<dbReference type="EC" id="1.1.-.-" evidence="5"/>
<dbReference type="GO" id="GO:0016491">
    <property type="term" value="F:oxidoreductase activity"/>
    <property type="evidence" value="ECO:0007669"/>
    <property type="project" value="UniProtKB-KW"/>
</dbReference>
<evidence type="ECO:0000256" key="1">
    <source>
        <dbReference type="ARBA" id="ARBA00023002"/>
    </source>
</evidence>
<name>A0ABT9ED14_9PROT</name>
<keyword evidence="6" id="KW-1185">Reference proteome</keyword>
<evidence type="ECO:0000259" key="4">
    <source>
        <dbReference type="Pfam" id="PF14833"/>
    </source>
</evidence>
<dbReference type="InterPro" id="IPR008927">
    <property type="entry name" value="6-PGluconate_DH-like_C_sf"/>
</dbReference>
<evidence type="ECO:0000259" key="3">
    <source>
        <dbReference type="Pfam" id="PF03446"/>
    </source>
</evidence>
<comment type="caution">
    <text evidence="5">The sequence shown here is derived from an EMBL/GenBank/DDBJ whole genome shotgun (WGS) entry which is preliminary data.</text>
</comment>
<dbReference type="Proteomes" id="UP001243009">
    <property type="component" value="Unassembled WGS sequence"/>
</dbReference>
<dbReference type="SUPFAM" id="SSF51735">
    <property type="entry name" value="NAD(P)-binding Rossmann-fold domains"/>
    <property type="match status" value="1"/>
</dbReference>
<dbReference type="InterPro" id="IPR036291">
    <property type="entry name" value="NAD(P)-bd_dom_sf"/>
</dbReference>
<dbReference type="Gene3D" id="3.40.50.720">
    <property type="entry name" value="NAD(P)-binding Rossmann-like Domain"/>
    <property type="match status" value="1"/>
</dbReference>
<sequence>MTMALGFLGLGQMGAAIAERLQAAGHTLHVFDPSPAAIAPFVARGAVAETSATAVADAAPLVFACLPNGRVSEAVARDVAAGGAVKTYVEMSTIGSPALEKVRQIAAAKGIALADCPISGGPKGARAGTLTMLCAAPPEVRAIIRPYLEQVGRTIFEIGDRPGQAQLMKLVNNLVNAANMATAFEALVLGAKGGLDPDQMVAVLNVSTGQNSATLTKVPKSVLPGSFDYGSSLTTMLKDVDLGLAEATALEVPMLVHQQVGTLWRLAEQLGFGPQDFTALIKVMESWAGVEVRSRAAAPD</sequence>
<evidence type="ECO:0000313" key="6">
    <source>
        <dbReference type="Proteomes" id="UP001243009"/>
    </source>
</evidence>
<dbReference type="PIRSF" id="PIRSF000103">
    <property type="entry name" value="HIBADH"/>
    <property type="match status" value="1"/>
</dbReference>
<dbReference type="InterPro" id="IPR013328">
    <property type="entry name" value="6PGD_dom2"/>
</dbReference>
<dbReference type="RefSeq" id="WP_305108947.1">
    <property type="nucleotide sequence ID" value="NZ_JAUTWS010000166.1"/>
</dbReference>
<keyword evidence="1 5" id="KW-0560">Oxidoreductase</keyword>
<dbReference type="InterPro" id="IPR006115">
    <property type="entry name" value="6PGDH_NADP-bd"/>
</dbReference>
<feature type="domain" description="6-phosphogluconate dehydrogenase NADP-binding" evidence="3">
    <location>
        <begin position="5"/>
        <end position="159"/>
    </location>
</feature>
<gene>
    <name evidence="5" type="ORF">Q7A36_37755</name>
</gene>
<dbReference type="InterPro" id="IPR029154">
    <property type="entry name" value="HIBADH-like_NADP-bd"/>
</dbReference>
<dbReference type="PANTHER" id="PTHR22981:SF7">
    <property type="entry name" value="3-HYDROXYISOBUTYRATE DEHYDROGENASE, MITOCHONDRIAL"/>
    <property type="match status" value="1"/>
</dbReference>
<dbReference type="InterPro" id="IPR015815">
    <property type="entry name" value="HIBADH-related"/>
</dbReference>
<dbReference type="Pfam" id="PF14833">
    <property type="entry name" value="NAD_binding_11"/>
    <property type="match status" value="1"/>
</dbReference>
<dbReference type="Gene3D" id="1.10.1040.10">
    <property type="entry name" value="N-(1-d-carboxylethyl)-l-norvaline Dehydrogenase, domain 2"/>
    <property type="match status" value="1"/>
</dbReference>
<dbReference type="SUPFAM" id="SSF48179">
    <property type="entry name" value="6-phosphogluconate dehydrogenase C-terminal domain-like"/>
    <property type="match status" value="1"/>
</dbReference>
<proteinExistence type="predicted"/>
<keyword evidence="2" id="KW-0520">NAD</keyword>
<protein>
    <submittedName>
        <fullName evidence="5">NAD(P)-dependent oxidoreductase</fullName>
        <ecNumber evidence="5">1.1.-.-</ecNumber>
    </submittedName>
</protein>
<evidence type="ECO:0000256" key="2">
    <source>
        <dbReference type="ARBA" id="ARBA00023027"/>
    </source>
</evidence>